<evidence type="ECO:0000313" key="2">
    <source>
        <dbReference type="Proteomes" id="UP000504618"/>
    </source>
</evidence>
<organism evidence="2 3">
    <name type="scientific">Temnothorax curvispinosus</name>
    <dbReference type="NCBI Taxonomy" id="300111"/>
    <lineage>
        <taxon>Eukaryota</taxon>
        <taxon>Metazoa</taxon>
        <taxon>Ecdysozoa</taxon>
        <taxon>Arthropoda</taxon>
        <taxon>Hexapoda</taxon>
        <taxon>Insecta</taxon>
        <taxon>Pterygota</taxon>
        <taxon>Neoptera</taxon>
        <taxon>Endopterygota</taxon>
        <taxon>Hymenoptera</taxon>
        <taxon>Apocrita</taxon>
        <taxon>Aculeata</taxon>
        <taxon>Formicoidea</taxon>
        <taxon>Formicidae</taxon>
        <taxon>Myrmicinae</taxon>
        <taxon>Temnothorax</taxon>
    </lineage>
</organism>
<gene>
    <name evidence="3" type="primary">LOC112455853</name>
</gene>
<feature type="region of interest" description="Disordered" evidence="1">
    <location>
        <begin position="22"/>
        <end position="44"/>
    </location>
</feature>
<protein>
    <submittedName>
        <fullName evidence="3">Uncharacterized protein LOC112455853</fullName>
    </submittedName>
</protein>
<dbReference type="Proteomes" id="UP000504618">
    <property type="component" value="Unplaced"/>
</dbReference>
<dbReference type="RefSeq" id="XP_024873821.1">
    <property type="nucleotide sequence ID" value="XM_025018053.1"/>
</dbReference>
<sequence length="104" mass="11297">MRASSTWDIPLLPLVRTGSRAIGKKKTMKKKDGGKTLDEEKGSDVRTGELNRVIRAADRLMTGSVRCPSENSASHTEIPKEGGNSRVNRKSRPRGQSPGDPSPL</sequence>
<reference evidence="3" key="1">
    <citation type="submission" date="2025-08" db="UniProtKB">
        <authorList>
            <consortium name="RefSeq"/>
        </authorList>
    </citation>
    <scope>IDENTIFICATION</scope>
    <source>
        <tissue evidence="3">Whole body</tissue>
    </source>
</reference>
<keyword evidence="2" id="KW-1185">Reference proteome</keyword>
<evidence type="ECO:0000313" key="3">
    <source>
        <dbReference type="RefSeq" id="XP_024873821.1"/>
    </source>
</evidence>
<name>A0A6J1PX90_9HYME</name>
<feature type="compositionally biased region" description="Basic and acidic residues" evidence="1">
    <location>
        <begin position="30"/>
        <end position="44"/>
    </location>
</feature>
<accession>A0A6J1PX90</accession>
<proteinExistence type="predicted"/>
<evidence type="ECO:0000256" key="1">
    <source>
        <dbReference type="SAM" id="MobiDB-lite"/>
    </source>
</evidence>
<feature type="region of interest" description="Disordered" evidence="1">
    <location>
        <begin position="61"/>
        <end position="104"/>
    </location>
</feature>
<dbReference type="GeneID" id="112455853"/>
<dbReference type="AlphaFoldDB" id="A0A6J1PX90"/>